<proteinExistence type="inferred from homology"/>
<feature type="transmembrane region" description="Helical" evidence="6">
    <location>
        <begin position="21"/>
        <end position="40"/>
    </location>
</feature>
<feature type="transmembrane region" description="Helical" evidence="6">
    <location>
        <begin position="286"/>
        <end position="305"/>
    </location>
</feature>
<evidence type="ECO:0000256" key="3">
    <source>
        <dbReference type="ARBA" id="ARBA00022692"/>
    </source>
</evidence>
<evidence type="ECO:0000256" key="2">
    <source>
        <dbReference type="ARBA" id="ARBA00007362"/>
    </source>
</evidence>
<feature type="transmembrane region" description="Helical" evidence="6">
    <location>
        <begin position="84"/>
        <end position="106"/>
    </location>
</feature>
<reference evidence="8 9" key="1">
    <citation type="submission" date="2024-01" db="EMBL/GenBank/DDBJ databases">
        <title>Multi-omics insights into the function and evolution of sodium benzoate biodegradation pathways in Benzoatithermus flavus gen. nov., sp. nov. from hot spring.</title>
        <authorList>
            <person name="Hu C.-J."/>
            <person name="Li W.-J."/>
        </authorList>
    </citation>
    <scope>NUCLEOTIDE SEQUENCE [LARGE SCALE GENOMIC DNA]</scope>
    <source>
        <strain evidence="8 9">SYSU G07066</strain>
    </source>
</reference>
<evidence type="ECO:0000256" key="5">
    <source>
        <dbReference type="ARBA" id="ARBA00023136"/>
    </source>
</evidence>
<sequence>MSRPLPPRAGPVPPPAHREGGVWLRLVPGLFVLLWSTGFIGARLGMPHAEPLTFLALRFALTAAILGPAALLARAPWPRHGREILHLAVAGLLMHGVYLGGVFVAIRLGLEAGLSALIVSLQPLLVAASAPVLLGERVGPSTWAGLGLGLCGVALVLARKLGLSASDAWGALACLAALAGITVGTLYQKRFCSGHDLRSGNFVQFAASAVACWLLALLFETRQIAWTGELVFALLWLVLVLSLGAITLLYLLLRRGAASRVASLFFLVPPTTALIAWPLFGERLGILELLGMVLTVAGVALVNLGRRL</sequence>
<feature type="transmembrane region" description="Helical" evidence="6">
    <location>
        <begin position="231"/>
        <end position="253"/>
    </location>
</feature>
<feature type="domain" description="EamA" evidence="7">
    <location>
        <begin position="169"/>
        <end position="303"/>
    </location>
</feature>
<comment type="caution">
    <text evidence="8">The sequence shown here is derived from an EMBL/GenBank/DDBJ whole genome shotgun (WGS) entry which is preliminary data.</text>
</comment>
<evidence type="ECO:0000313" key="9">
    <source>
        <dbReference type="Proteomes" id="UP001375743"/>
    </source>
</evidence>
<feature type="domain" description="EamA" evidence="7">
    <location>
        <begin position="31"/>
        <end position="157"/>
    </location>
</feature>
<feature type="transmembrane region" description="Helical" evidence="6">
    <location>
        <begin position="52"/>
        <end position="72"/>
    </location>
</feature>
<evidence type="ECO:0000259" key="7">
    <source>
        <dbReference type="Pfam" id="PF00892"/>
    </source>
</evidence>
<organism evidence="8 9">
    <name type="scientific">Benzoatithermus flavus</name>
    <dbReference type="NCBI Taxonomy" id="3108223"/>
    <lineage>
        <taxon>Bacteria</taxon>
        <taxon>Pseudomonadati</taxon>
        <taxon>Pseudomonadota</taxon>
        <taxon>Alphaproteobacteria</taxon>
        <taxon>Geminicoccales</taxon>
        <taxon>Geminicoccaceae</taxon>
        <taxon>Benzoatithermus</taxon>
    </lineage>
</organism>
<evidence type="ECO:0000256" key="4">
    <source>
        <dbReference type="ARBA" id="ARBA00022989"/>
    </source>
</evidence>
<dbReference type="Proteomes" id="UP001375743">
    <property type="component" value="Unassembled WGS sequence"/>
</dbReference>
<dbReference type="PANTHER" id="PTHR32322">
    <property type="entry name" value="INNER MEMBRANE TRANSPORTER"/>
    <property type="match status" value="1"/>
</dbReference>
<feature type="transmembrane region" description="Helical" evidence="6">
    <location>
        <begin position="112"/>
        <end position="134"/>
    </location>
</feature>
<feature type="transmembrane region" description="Helical" evidence="6">
    <location>
        <begin position="168"/>
        <end position="187"/>
    </location>
</feature>
<dbReference type="Pfam" id="PF00892">
    <property type="entry name" value="EamA"/>
    <property type="match status" value="2"/>
</dbReference>
<dbReference type="InterPro" id="IPR037185">
    <property type="entry name" value="EmrE-like"/>
</dbReference>
<dbReference type="Gene3D" id="1.10.3730.20">
    <property type="match status" value="1"/>
</dbReference>
<evidence type="ECO:0000256" key="1">
    <source>
        <dbReference type="ARBA" id="ARBA00004141"/>
    </source>
</evidence>
<dbReference type="RefSeq" id="WP_418160935.1">
    <property type="nucleotide sequence ID" value="NZ_JBBLZC010000021.1"/>
</dbReference>
<comment type="similarity">
    <text evidence="2">Belongs to the EamA transporter family.</text>
</comment>
<dbReference type="SUPFAM" id="SSF103481">
    <property type="entry name" value="Multidrug resistance efflux transporter EmrE"/>
    <property type="match status" value="2"/>
</dbReference>
<keyword evidence="9" id="KW-1185">Reference proteome</keyword>
<dbReference type="InterPro" id="IPR050638">
    <property type="entry name" value="AA-Vitamin_Transporters"/>
</dbReference>
<comment type="subcellular location">
    <subcellularLocation>
        <location evidence="1">Membrane</location>
        <topology evidence="1">Multi-pass membrane protein</topology>
    </subcellularLocation>
</comment>
<dbReference type="InterPro" id="IPR000620">
    <property type="entry name" value="EamA_dom"/>
</dbReference>
<accession>A0ABU8XV62</accession>
<dbReference type="PANTHER" id="PTHR32322:SF2">
    <property type="entry name" value="EAMA DOMAIN-CONTAINING PROTEIN"/>
    <property type="match status" value="1"/>
</dbReference>
<keyword evidence="3 6" id="KW-0812">Transmembrane</keyword>
<feature type="transmembrane region" description="Helical" evidence="6">
    <location>
        <begin position="260"/>
        <end position="280"/>
    </location>
</feature>
<feature type="transmembrane region" description="Helical" evidence="6">
    <location>
        <begin position="141"/>
        <end position="162"/>
    </location>
</feature>
<gene>
    <name evidence="8" type="ORF">U1T56_18200</name>
</gene>
<evidence type="ECO:0000256" key="6">
    <source>
        <dbReference type="SAM" id="Phobius"/>
    </source>
</evidence>
<evidence type="ECO:0000313" key="8">
    <source>
        <dbReference type="EMBL" id="MEK0085088.1"/>
    </source>
</evidence>
<keyword evidence="5 6" id="KW-0472">Membrane</keyword>
<name>A0ABU8XV62_9PROT</name>
<dbReference type="EMBL" id="JBBLZC010000021">
    <property type="protein sequence ID" value="MEK0085088.1"/>
    <property type="molecule type" value="Genomic_DNA"/>
</dbReference>
<feature type="transmembrane region" description="Helical" evidence="6">
    <location>
        <begin position="199"/>
        <end position="219"/>
    </location>
</feature>
<protein>
    <submittedName>
        <fullName evidence="8">DMT family transporter</fullName>
    </submittedName>
</protein>
<keyword evidence="4 6" id="KW-1133">Transmembrane helix</keyword>